<proteinExistence type="predicted"/>
<sequence length="121" mass="13505">FQALIRSRIWLILLFITPTTVIAEALSTTKIEITKCGDEMLCFASSICGGADGREMVKLFSSEANSNCPAVLKIRPYSNKHWLVVSMQQLSRSLLSTALIRCCSPVQKKSLQLKLSSRKRK</sequence>
<reference evidence="2" key="1">
    <citation type="submission" date="2023-10" db="EMBL/GenBank/DDBJ databases">
        <title>Genome assembly of Pristionchus species.</title>
        <authorList>
            <person name="Yoshida K."/>
            <person name="Sommer R.J."/>
        </authorList>
    </citation>
    <scope>NUCLEOTIDE SEQUENCE</scope>
    <source>
        <strain evidence="2">RS5133</strain>
    </source>
</reference>
<comment type="caution">
    <text evidence="2">The sequence shown here is derived from an EMBL/GenBank/DDBJ whole genome shotgun (WGS) entry which is preliminary data.</text>
</comment>
<gene>
    <name evidence="2" type="ORF">PFISCL1PPCAC_11510</name>
</gene>
<evidence type="ECO:0000313" key="3">
    <source>
        <dbReference type="Proteomes" id="UP001432322"/>
    </source>
</evidence>
<protein>
    <submittedName>
        <fullName evidence="2">Uncharacterized protein</fullName>
    </submittedName>
</protein>
<name>A0AAV5VPH5_9BILA</name>
<keyword evidence="1" id="KW-0732">Signal</keyword>
<feature type="chain" id="PRO_5043562946" evidence="1">
    <location>
        <begin position="24"/>
        <end position="121"/>
    </location>
</feature>
<evidence type="ECO:0000313" key="2">
    <source>
        <dbReference type="EMBL" id="GMT20213.1"/>
    </source>
</evidence>
<organism evidence="2 3">
    <name type="scientific">Pristionchus fissidentatus</name>
    <dbReference type="NCBI Taxonomy" id="1538716"/>
    <lineage>
        <taxon>Eukaryota</taxon>
        <taxon>Metazoa</taxon>
        <taxon>Ecdysozoa</taxon>
        <taxon>Nematoda</taxon>
        <taxon>Chromadorea</taxon>
        <taxon>Rhabditida</taxon>
        <taxon>Rhabditina</taxon>
        <taxon>Diplogasteromorpha</taxon>
        <taxon>Diplogasteroidea</taxon>
        <taxon>Neodiplogasteridae</taxon>
        <taxon>Pristionchus</taxon>
    </lineage>
</organism>
<accession>A0AAV5VPH5</accession>
<evidence type="ECO:0000256" key="1">
    <source>
        <dbReference type="SAM" id="SignalP"/>
    </source>
</evidence>
<dbReference type="AlphaFoldDB" id="A0AAV5VPH5"/>
<feature type="non-terminal residue" evidence="2">
    <location>
        <position position="1"/>
    </location>
</feature>
<feature type="signal peptide" evidence="1">
    <location>
        <begin position="1"/>
        <end position="23"/>
    </location>
</feature>
<keyword evidence="3" id="KW-1185">Reference proteome</keyword>
<dbReference type="Proteomes" id="UP001432322">
    <property type="component" value="Unassembled WGS sequence"/>
</dbReference>
<dbReference type="EMBL" id="BTSY01000003">
    <property type="protein sequence ID" value="GMT20213.1"/>
    <property type="molecule type" value="Genomic_DNA"/>
</dbReference>